<dbReference type="NCBIfam" id="NF041492">
    <property type="entry name" value="MobF"/>
    <property type="match status" value="1"/>
</dbReference>
<dbReference type="Pfam" id="PF13604">
    <property type="entry name" value="AAA_30"/>
    <property type="match status" value="1"/>
</dbReference>
<dbReference type="NCBIfam" id="TIGR02686">
    <property type="entry name" value="relax_trwC"/>
    <property type="match status" value="1"/>
</dbReference>
<dbReference type="Proteomes" id="UP000035287">
    <property type="component" value="Chromosome"/>
</dbReference>
<dbReference type="EMBL" id="CP011770">
    <property type="protein sequence ID" value="AKM08811.1"/>
    <property type="molecule type" value="Genomic_DNA"/>
</dbReference>
<sequence length="948" mass="103766">MLSVASVRSAGGAASYFAADNYYTREQGQGEWFGKGAEALGLTGRIDAKQFEAVLRGELPDGSRVGREGIHRAGIDLTFSMPKSWSLIALVGGDRRIIEAYGEAVKATLGWAERNAAQARVDDGKGQKLVPTGNLVVGLFEHDTSRAQEPQSHFHAVIANMTQLPGGEWRALRNDKLWTFNTLLNSITMAHFRRSVEAMGYRIGDRSKHGNFEAAGIARNMVMAFSTRRQQILAKISEMASRSPQALQAATLMTRENKAPVEDRRALYAGWKETATEIGLDLNAIRAEADQRFQSEPGMTRRMGEVWSTIASKARDIADRFASAVGLPSSDPYLPQRFPNQTPGDIAAAHAVASAIRHLEQREAGFAVTDIAKAALDFGLPTTIDEVEKAIDRQLRNGNLQRGAEERVGLVTTTQGLATERRMLEEIDKGRGTVVPILSSDLAGESLQHFAQETNGFALNPGQEAAGRMMFASSDRIVAIQGIAGAGKSSLLAPAARLFETQGRKVMGLAVQNTLVRQLERDTGIASMTVARFLKAYRRDVDRTARAEMAGSVLVVDEASMLANADQLQLVEIANRLQVARLVLIGDAKQLGAVNAGKPFALAQDGGIATAQMDQNVRARDDTIREVAKAAQAGDVNKAMILLAGKVVEATGGVVEQAARQWLDLPRDERERTMIFASGRRLRDAVNLTVQAGLRDLGVLSGDKLAVRALDRVNLTNEELRYAHHYKPCRIVELAKAVKAQRLVAGLYAVTGVNENGRVELVDAHGKPHRFDPDRIRPGQDNRIALHEQRERTIHAGDRIRWTTNDHQRGLLNADRATVTAIGKSHVNIETSTGMKMTLAKTDPMLSRIDLAYAYNAHMAQGMTTDKAIVVMEARDTKLLTRQNFLVSVTRVRDDLTVYVDKADQAQRKLELQSGEKTSALETVGEKEPRAPELELQRERVKPFEIGI</sequence>
<dbReference type="CDD" id="cd18809">
    <property type="entry name" value="SF1_C_RecD"/>
    <property type="match status" value="1"/>
</dbReference>
<name>A0A0G3XDU0_9SPHN</name>
<dbReference type="InterPro" id="IPR027417">
    <property type="entry name" value="P-loop_NTPase"/>
</dbReference>
<dbReference type="RefSeq" id="WP_047819508.1">
    <property type="nucleotide sequence ID" value="NZ_CP011770.1"/>
</dbReference>
<protein>
    <submittedName>
        <fullName evidence="1">Uncharacterized protein</fullName>
    </submittedName>
</protein>
<dbReference type="PATRIC" id="fig|1348774.3.peg.110"/>
<evidence type="ECO:0000313" key="2">
    <source>
        <dbReference type="Proteomes" id="UP000035287"/>
    </source>
</evidence>
<dbReference type="STRING" id="1348774.AB433_00480"/>
<dbReference type="InterPro" id="IPR014862">
    <property type="entry name" value="TrwC"/>
</dbReference>
<dbReference type="KEGG" id="cna:AB433_00480"/>
<dbReference type="AlphaFoldDB" id="A0A0G3XDU0"/>
<dbReference type="OrthoDB" id="98563at2"/>
<dbReference type="InterPro" id="IPR014059">
    <property type="entry name" value="TraI/TrwC_relax"/>
</dbReference>
<keyword evidence="2" id="KW-1185">Reference proteome</keyword>
<gene>
    <name evidence="1" type="ORF">AB433_00480</name>
</gene>
<accession>A0A0G3XDU0</accession>
<evidence type="ECO:0000313" key="1">
    <source>
        <dbReference type="EMBL" id="AKM08811.1"/>
    </source>
</evidence>
<proteinExistence type="predicted"/>
<reference evidence="1 2" key="1">
    <citation type="submission" date="2015-06" db="EMBL/GenBank/DDBJ databases">
        <authorList>
            <person name="Zeng Y."/>
            <person name="Huang Y."/>
        </authorList>
    </citation>
    <scope>NUCLEOTIDE SEQUENCE [LARGE SCALE GENOMIC DNA]</scope>
    <source>
        <strain evidence="1 2">PQ-2</strain>
    </source>
</reference>
<dbReference type="SUPFAM" id="SSF55464">
    <property type="entry name" value="Origin of replication-binding domain, RBD-like"/>
    <property type="match status" value="1"/>
</dbReference>
<dbReference type="Pfam" id="PF08751">
    <property type="entry name" value="TrwC"/>
    <property type="match status" value="1"/>
</dbReference>
<dbReference type="Gene3D" id="3.40.50.300">
    <property type="entry name" value="P-loop containing nucleotide triphosphate hydrolases"/>
    <property type="match status" value="2"/>
</dbReference>
<organism evidence="1 2">
    <name type="scientific">Croceicoccus naphthovorans</name>
    <dbReference type="NCBI Taxonomy" id="1348774"/>
    <lineage>
        <taxon>Bacteria</taxon>
        <taxon>Pseudomonadati</taxon>
        <taxon>Pseudomonadota</taxon>
        <taxon>Alphaproteobacteria</taxon>
        <taxon>Sphingomonadales</taxon>
        <taxon>Erythrobacteraceae</taxon>
        <taxon>Croceicoccus</taxon>
    </lineage>
</organism>
<dbReference type="SUPFAM" id="SSF52540">
    <property type="entry name" value="P-loop containing nucleoside triphosphate hydrolases"/>
    <property type="match status" value="2"/>
</dbReference>
<dbReference type="Gene3D" id="2.30.30.940">
    <property type="match status" value="1"/>
</dbReference>